<dbReference type="SUPFAM" id="SSF56281">
    <property type="entry name" value="Metallo-hydrolase/oxidoreductase"/>
    <property type="match status" value="1"/>
</dbReference>
<proteinExistence type="predicted"/>
<evidence type="ECO:0000256" key="2">
    <source>
        <dbReference type="ARBA" id="ARBA00022475"/>
    </source>
</evidence>
<evidence type="ECO:0000256" key="1">
    <source>
        <dbReference type="ARBA" id="ARBA00004651"/>
    </source>
</evidence>
<feature type="transmembrane region" description="Helical" evidence="6">
    <location>
        <begin position="216"/>
        <end position="232"/>
    </location>
</feature>
<comment type="subcellular location">
    <subcellularLocation>
        <location evidence="1">Cell membrane</location>
        <topology evidence="1">Multi-pass membrane protein</topology>
    </subcellularLocation>
</comment>
<gene>
    <name evidence="8" type="primary">comEC</name>
    <name evidence="8" type="ORF">Mcate_01979</name>
</gene>
<dbReference type="Gene3D" id="3.60.15.10">
    <property type="entry name" value="Ribonuclease Z/Hydroxyacylglutathione hydrolase-like"/>
    <property type="match status" value="1"/>
</dbReference>
<feature type="transmembrane region" description="Helical" evidence="6">
    <location>
        <begin position="343"/>
        <end position="361"/>
    </location>
</feature>
<evidence type="ECO:0000313" key="8">
    <source>
        <dbReference type="EMBL" id="RIH75987.1"/>
    </source>
</evidence>
<evidence type="ECO:0000313" key="9">
    <source>
        <dbReference type="Proteomes" id="UP000266089"/>
    </source>
</evidence>
<evidence type="ECO:0000256" key="5">
    <source>
        <dbReference type="ARBA" id="ARBA00023136"/>
    </source>
</evidence>
<feature type="transmembrane region" description="Helical" evidence="6">
    <location>
        <begin position="281"/>
        <end position="299"/>
    </location>
</feature>
<dbReference type="InterPro" id="IPR001279">
    <property type="entry name" value="Metallo-B-lactamas"/>
</dbReference>
<evidence type="ECO:0000256" key="3">
    <source>
        <dbReference type="ARBA" id="ARBA00022692"/>
    </source>
</evidence>
<evidence type="ECO:0000256" key="6">
    <source>
        <dbReference type="SAM" id="Phobius"/>
    </source>
</evidence>
<feature type="domain" description="Metallo-beta-lactamase" evidence="7">
    <location>
        <begin position="455"/>
        <end position="644"/>
    </location>
</feature>
<name>A0A399DVA1_9DEIN</name>
<keyword evidence="5 6" id="KW-0472">Membrane</keyword>
<feature type="transmembrane region" description="Helical" evidence="6">
    <location>
        <begin position="36"/>
        <end position="54"/>
    </location>
</feature>
<dbReference type="GO" id="GO:0030420">
    <property type="term" value="P:establishment of competence for transformation"/>
    <property type="evidence" value="ECO:0007669"/>
    <property type="project" value="InterPro"/>
</dbReference>
<dbReference type="GO" id="GO:0005886">
    <property type="term" value="C:plasma membrane"/>
    <property type="evidence" value="ECO:0007669"/>
    <property type="project" value="UniProtKB-SubCell"/>
</dbReference>
<reference evidence="8 9" key="1">
    <citation type="submission" date="2018-08" db="EMBL/GenBank/DDBJ databases">
        <title>Meiothermus cateniformans JCM 15151 genome sequencing project.</title>
        <authorList>
            <person name="Da Costa M.S."/>
            <person name="Albuquerque L."/>
            <person name="Raposo P."/>
            <person name="Froufe H.J.C."/>
            <person name="Barroso C.S."/>
            <person name="Egas C."/>
        </authorList>
    </citation>
    <scope>NUCLEOTIDE SEQUENCE [LARGE SCALE GENOMIC DNA]</scope>
    <source>
        <strain evidence="8 9">JCM 15151</strain>
    </source>
</reference>
<dbReference type="InterPro" id="IPR052159">
    <property type="entry name" value="Competence_DNA_uptake"/>
</dbReference>
<keyword evidence="3 6" id="KW-0812">Transmembrane</keyword>
<dbReference type="CDD" id="cd07731">
    <property type="entry name" value="ComA-like_MBL-fold"/>
    <property type="match status" value="1"/>
</dbReference>
<feature type="transmembrane region" description="Helical" evidence="6">
    <location>
        <begin position="400"/>
        <end position="418"/>
    </location>
</feature>
<feature type="transmembrane region" description="Helical" evidence="6">
    <location>
        <begin position="368"/>
        <end position="388"/>
    </location>
</feature>
<organism evidence="8 9">
    <name type="scientific">Meiothermus taiwanensis</name>
    <dbReference type="NCBI Taxonomy" id="172827"/>
    <lineage>
        <taxon>Bacteria</taxon>
        <taxon>Thermotogati</taxon>
        <taxon>Deinococcota</taxon>
        <taxon>Deinococci</taxon>
        <taxon>Thermales</taxon>
        <taxon>Thermaceae</taxon>
        <taxon>Meiothermus</taxon>
    </lineage>
</organism>
<comment type="caution">
    <text evidence="8">The sequence shown here is derived from an EMBL/GenBank/DDBJ whole genome shotgun (WGS) entry which is preliminary data.</text>
</comment>
<dbReference type="NCBIfam" id="TIGR00360">
    <property type="entry name" value="ComEC_N-term"/>
    <property type="match status" value="1"/>
</dbReference>
<dbReference type="InterPro" id="IPR036866">
    <property type="entry name" value="RibonucZ/Hydroxyglut_hydro"/>
</dbReference>
<dbReference type="Proteomes" id="UP000266089">
    <property type="component" value="Unassembled WGS sequence"/>
</dbReference>
<keyword evidence="4 6" id="KW-1133">Transmembrane helix</keyword>
<feature type="transmembrane region" description="Helical" evidence="6">
    <location>
        <begin position="311"/>
        <end position="331"/>
    </location>
</feature>
<sequence length="679" mass="74216">MIPFALGAGALLGALSQLTPWAFLGLLAGLGLPQSARWLGLGAYALIILHLGLAKDPWDSQIGRWVRIEGTLRGGFLYTPQGRLYVHHFPNLQDGRYVLEGHLLRPLSKRNPGGFDQQTWLHSLGVTAVLRAQQVVHYEPLPPDPRQWLQKQLVAGLSPPVAALLAALTLGERRNLGEAYTEFQQAGLAHTLALSGLHVAILTGFFVLLLHPLGRWRYPAALLLLLLYLWLVGPQPSLVRAVIMAGFVLTGLFIGRGRVAVLPALSLALFVQLLLEPRTLFSLSAQLSYLAVLGMALVLPRLPRLEGWKQWVWSSVSVTLAAQILILPLLLHHFHQLPLVSPIANLLVLPLLSFLVPLGFLKLLVGGLLAGPIEILGSLVLGLVGWLSNGPLLRWGEIPPVGFALYYLGLLPLLLALYGRLHWEHAAGLAATAALASILPQHLPRAELWQLDVGQGDATLVRLPGRVEILVDGGRDWAYPRLEQALRALGVDDLDLLIATHPDGDHVGAQLKVIRNFPVGALVTGPRVRGATLDDALHLAARQRGVPVFFARRGSQLTLAGARLRFLGPQGDEVEDNERSLVFVLEYRSHKILFTGDAPVSVEVRWPTERVDILKVGHHGSESSTGDYLLQHFRPKLALIGVGNNPYGHPSRVVLERLNQYGVQIRRTDIEGAIRIPLP</sequence>
<keyword evidence="2" id="KW-1003">Cell membrane</keyword>
<feature type="transmembrane region" description="Helical" evidence="6">
    <location>
        <begin position="238"/>
        <end position="254"/>
    </location>
</feature>
<accession>A0A399DVA1</accession>
<feature type="transmembrane region" description="Helical" evidence="6">
    <location>
        <begin position="191"/>
        <end position="209"/>
    </location>
</feature>
<dbReference type="RefSeq" id="WP_027888179.1">
    <property type="nucleotide sequence ID" value="NZ_JBHSXZ010000013.1"/>
</dbReference>
<dbReference type="PANTHER" id="PTHR30619">
    <property type="entry name" value="DNA INTERNALIZATION/COMPETENCE PROTEIN COMEC/REC2"/>
    <property type="match status" value="1"/>
</dbReference>
<dbReference type="Pfam" id="PF00753">
    <property type="entry name" value="Lactamase_B"/>
    <property type="match status" value="1"/>
</dbReference>
<evidence type="ECO:0000259" key="7">
    <source>
        <dbReference type="SMART" id="SM00849"/>
    </source>
</evidence>
<dbReference type="EMBL" id="QWKX01000053">
    <property type="protein sequence ID" value="RIH75987.1"/>
    <property type="molecule type" value="Genomic_DNA"/>
</dbReference>
<dbReference type="SMART" id="SM00849">
    <property type="entry name" value="Lactamase_B"/>
    <property type="match status" value="1"/>
</dbReference>
<evidence type="ECO:0000256" key="4">
    <source>
        <dbReference type="ARBA" id="ARBA00022989"/>
    </source>
</evidence>
<dbReference type="AlphaFoldDB" id="A0A399DVA1"/>
<dbReference type="Pfam" id="PF03772">
    <property type="entry name" value="Competence"/>
    <property type="match status" value="1"/>
</dbReference>
<dbReference type="PANTHER" id="PTHR30619:SF1">
    <property type="entry name" value="RECOMBINATION PROTEIN 2"/>
    <property type="match status" value="1"/>
</dbReference>
<dbReference type="OrthoDB" id="9761531at2"/>
<dbReference type="InterPro" id="IPR004477">
    <property type="entry name" value="ComEC_N"/>
</dbReference>
<protein>
    <submittedName>
        <fullName evidence="8">ComE operon protein 3</fullName>
    </submittedName>
</protein>
<dbReference type="NCBIfam" id="TIGR00361">
    <property type="entry name" value="ComEC_Rec2"/>
    <property type="match status" value="1"/>
</dbReference>
<dbReference type="InterPro" id="IPR035681">
    <property type="entry name" value="ComA-like_MBL"/>
</dbReference>
<dbReference type="InterPro" id="IPR004797">
    <property type="entry name" value="Competence_ComEC/Rec2"/>
</dbReference>